<sequence>MILPVVLASLLAADQPTTPPDDPLAPLTEPQEVDTAQPPAPPPGPVVVVPKDWPGVFAAIRAQQWAAASAGIAALPRSPIAALAKAQLYTAKGSPPVTAEQVLALIAEAPELPQAEQLQRLALARGALQTPPVPRRAALVPIGSTPRRGRTGAVTGDAEADRVRKALEPLVKADDALGAENLLAESASLLTPEARAELGQRVAWIYYVRGEDAEARRVADIARAGATGPWGVQAEWVSGLASWRQNDCDNAARAFREVGQRSGEPSLAAAGYYWSARAEMACRRPAAVQPLLRAAARSQETFYGMLARRTLAMDTVIPPLDPGQASRVAALPNVVRAEALVKVGERDLAGELLRHQARIGTPAEQTALVAEARKLDLPATQHFLGHFGQPGARVPIAARYPNPGWSPREGWAIDPALGLAHSLQESSFRAEAVSQAGAVGLMQVLPTTRDLISRSRGLVGGNLKDPATNLSFGQAWIQWMRTHPATGGQLPKIIASYNAGPLPVGRWAVNDRGDPLLWIESMPYWETRYYVPAVLRNLWVYQGFAGTPTTTLTELAQHRWPSFPDARRR</sequence>
<proteinExistence type="inferred from homology"/>
<dbReference type="PANTHER" id="PTHR37423">
    <property type="entry name" value="SOLUBLE LYTIC MUREIN TRANSGLYCOSYLASE-RELATED"/>
    <property type="match status" value="1"/>
</dbReference>
<gene>
    <name evidence="6" type="ORF">GCM10007925_21640</name>
</gene>
<keyword evidence="3" id="KW-0732">Signal</keyword>
<dbReference type="InterPro" id="IPR008258">
    <property type="entry name" value="Transglycosylase_SLT_dom_1"/>
</dbReference>
<dbReference type="InterPro" id="IPR023346">
    <property type="entry name" value="Lysozyme-like_dom_sf"/>
</dbReference>
<protein>
    <recommendedName>
        <fullName evidence="5">Transglycosylase SLT domain-containing protein</fullName>
    </recommendedName>
</protein>
<dbReference type="CDD" id="cd13401">
    <property type="entry name" value="Slt70-like"/>
    <property type="match status" value="1"/>
</dbReference>
<evidence type="ECO:0000256" key="2">
    <source>
        <dbReference type="ARBA" id="ARBA00009387"/>
    </source>
</evidence>
<dbReference type="SUPFAM" id="SSF53955">
    <property type="entry name" value="Lysozyme-like"/>
    <property type="match status" value="1"/>
</dbReference>
<dbReference type="Pfam" id="PF01464">
    <property type="entry name" value="SLT"/>
    <property type="match status" value="1"/>
</dbReference>
<comment type="caution">
    <text evidence="6">The sequence shown here is derived from an EMBL/GenBank/DDBJ whole genome shotgun (WGS) entry which is preliminary data.</text>
</comment>
<feature type="domain" description="Transglycosylase SLT" evidence="5">
    <location>
        <begin position="412"/>
        <end position="511"/>
    </location>
</feature>
<evidence type="ECO:0000259" key="5">
    <source>
        <dbReference type="Pfam" id="PF01464"/>
    </source>
</evidence>
<dbReference type="InterPro" id="IPR008939">
    <property type="entry name" value="Lytic_TGlycosylase_superhlx_U"/>
</dbReference>
<evidence type="ECO:0000313" key="6">
    <source>
        <dbReference type="EMBL" id="GLR48448.1"/>
    </source>
</evidence>
<reference evidence="7" key="1">
    <citation type="journal article" date="2019" name="Int. J. Syst. Evol. Microbiol.">
        <title>The Global Catalogue of Microorganisms (GCM) 10K type strain sequencing project: providing services to taxonomists for standard genome sequencing and annotation.</title>
        <authorList>
            <consortium name="The Broad Institute Genomics Platform"/>
            <consortium name="The Broad Institute Genome Sequencing Center for Infectious Disease"/>
            <person name="Wu L."/>
            <person name="Ma J."/>
        </authorList>
    </citation>
    <scope>NUCLEOTIDE SEQUENCE [LARGE SCALE GENOMIC DNA]</scope>
    <source>
        <strain evidence="7">NBRC 102146</strain>
    </source>
</reference>
<dbReference type="Proteomes" id="UP001156703">
    <property type="component" value="Unassembled WGS sequence"/>
</dbReference>
<dbReference type="EMBL" id="BSOO01000026">
    <property type="protein sequence ID" value="GLR48448.1"/>
    <property type="molecule type" value="Genomic_DNA"/>
</dbReference>
<evidence type="ECO:0000256" key="3">
    <source>
        <dbReference type="ARBA" id="ARBA00022729"/>
    </source>
</evidence>
<dbReference type="Gene3D" id="1.10.530.10">
    <property type="match status" value="1"/>
</dbReference>
<organism evidence="6 7">
    <name type="scientific">Sphingomonas astaxanthinifaciens DSM 22298</name>
    <dbReference type="NCBI Taxonomy" id="1123267"/>
    <lineage>
        <taxon>Bacteria</taxon>
        <taxon>Pseudomonadati</taxon>
        <taxon>Pseudomonadota</taxon>
        <taxon>Alphaproteobacteria</taxon>
        <taxon>Sphingomonadales</taxon>
        <taxon>Sphingomonadaceae</taxon>
        <taxon>Sphingomonas</taxon>
    </lineage>
</organism>
<dbReference type="RefSeq" id="WP_284275195.1">
    <property type="nucleotide sequence ID" value="NZ_BSOO01000026.1"/>
</dbReference>
<comment type="similarity">
    <text evidence="2">Belongs to the virb1 family.</text>
</comment>
<evidence type="ECO:0000313" key="7">
    <source>
        <dbReference type="Proteomes" id="UP001156703"/>
    </source>
</evidence>
<dbReference type="SUPFAM" id="SSF48435">
    <property type="entry name" value="Bacterial muramidases"/>
    <property type="match status" value="1"/>
</dbReference>
<feature type="region of interest" description="Disordered" evidence="4">
    <location>
        <begin position="14"/>
        <end position="45"/>
    </location>
</feature>
<keyword evidence="7" id="KW-1185">Reference proteome</keyword>
<evidence type="ECO:0000256" key="4">
    <source>
        <dbReference type="SAM" id="MobiDB-lite"/>
    </source>
</evidence>
<name>A0ABQ5Z6R2_9SPHN</name>
<accession>A0ABQ5Z6R2</accession>
<dbReference type="PANTHER" id="PTHR37423:SF2">
    <property type="entry name" value="MEMBRANE-BOUND LYTIC MUREIN TRANSGLYCOSYLASE C"/>
    <property type="match status" value="1"/>
</dbReference>
<comment type="similarity">
    <text evidence="1">Belongs to the transglycosylase Slt family.</text>
</comment>
<dbReference type="Gene3D" id="1.25.20.10">
    <property type="entry name" value="Bacterial muramidases"/>
    <property type="match status" value="1"/>
</dbReference>
<evidence type="ECO:0000256" key="1">
    <source>
        <dbReference type="ARBA" id="ARBA00007734"/>
    </source>
</evidence>